<dbReference type="Proteomes" id="UP000031599">
    <property type="component" value="Unassembled WGS sequence"/>
</dbReference>
<feature type="region of interest" description="Disordered" evidence="1">
    <location>
        <begin position="137"/>
        <end position="175"/>
    </location>
</feature>
<protein>
    <submittedName>
        <fullName evidence="2">Uncharacterized protein</fullName>
    </submittedName>
</protein>
<accession>A0A0C2CTB4</accession>
<reference evidence="2 3" key="1">
    <citation type="submission" date="2014-12" db="EMBL/GenBank/DDBJ databases">
        <title>Genome assembly of Enhygromyxa salina DSM 15201.</title>
        <authorList>
            <person name="Sharma G."/>
            <person name="Subramanian S."/>
        </authorList>
    </citation>
    <scope>NUCLEOTIDE SEQUENCE [LARGE SCALE GENOMIC DNA]</scope>
    <source>
        <strain evidence="2 3">DSM 15201</strain>
    </source>
</reference>
<dbReference type="AlphaFoldDB" id="A0A0C2CTB4"/>
<organism evidence="2 3">
    <name type="scientific">Enhygromyxa salina</name>
    <dbReference type="NCBI Taxonomy" id="215803"/>
    <lineage>
        <taxon>Bacteria</taxon>
        <taxon>Pseudomonadati</taxon>
        <taxon>Myxococcota</taxon>
        <taxon>Polyangia</taxon>
        <taxon>Nannocystales</taxon>
        <taxon>Nannocystaceae</taxon>
        <taxon>Enhygromyxa</taxon>
    </lineage>
</organism>
<comment type="caution">
    <text evidence="2">The sequence shown here is derived from an EMBL/GenBank/DDBJ whole genome shotgun (WGS) entry which is preliminary data.</text>
</comment>
<dbReference type="EMBL" id="JMCC02000116">
    <property type="protein sequence ID" value="KIG12850.1"/>
    <property type="molecule type" value="Genomic_DNA"/>
</dbReference>
<name>A0A0C2CTB4_9BACT</name>
<evidence type="ECO:0000313" key="2">
    <source>
        <dbReference type="EMBL" id="KIG12850.1"/>
    </source>
</evidence>
<gene>
    <name evidence="2" type="ORF">DB30_00968</name>
</gene>
<proteinExistence type="predicted"/>
<evidence type="ECO:0000313" key="3">
    <source>
        <dbReference type="Proteomes" id="UP000031599"/>
    </source>
</evidence>
<evidence type="ECO:0000256" key="1">
    <source>
        <dbReference type="SAM" id="MobiDB-lite"/>
    </source>
</evidence>
<dbReference type="PROSITE" id="PS51257">
    <property type="entry name" value="PROKAR_LIPOPROTEIN"/>
    <property type="match status" value="1"/>
</dbReference>
<sequence>MAHVFERALTCLLGLSLVTGLGCSAKEAEPVSVARSFADTARRGDVDGMLAVIEAPAVQRLELEAEHASDHVGGRRSIEAAEMLQIVGVDRSVAVAGAELLDDDGKQAHVELTMTDGRTLRLELVWEEPELLDDPAVDNPARLGRPGGWKVRIPLPSDQTSAADELATGAAPPDA</sequence>